<name>A0A815K609_9BILA</name>
<dbReference type="AlphaFoldDB" id="A0A815K609"/>
<gene>
    <name evidence="3" type="ORF">GPM918_LOCUS32541</name>
    <name evidence="2" type="ORF">OVA965_LOCUS26514</name>
    <name evidence="5" type="ORF">SRO942_LOCUS33214</name>
    <name evidence="4" type="ORF">TMI583_LOCUS27255</name>
</gene>
<accession>A0A815K609</accession>
<dbReference type="EMBL" id="CAJNOK010017034">
    <property type="protein sequence ID" value="CAF1256362.1"/>
    <property type="molecule type" value="Genomic_DNA"/>
</dbReference>
<organism evidence="3 6">
    <name type="scientific">Didymodactylos carnosus</name>
    <dbReference type="NCBI Taxonomy" id="1234261"/>
    <lineage>
        <taxon>Eukaryota</taxon>
        <taxon>Metazoa</taxon>
        <taxon>Spiralia</taxon>
        <taxon>Gnathifera</taxon>
        <taxon>Rotifera</taxon>
        <taxon>Eurotatoria</taxon>
        <taxon>Bdelloidea</taxon>
        <taxon>Philodinida</taxon>
        <taxon>Philodinidae</taxon>
        <taxon>Didymodactylos</taxon>
    </lineage>
</organism>
<dbReference type="Proteomes" id="UP000677228">
    <property type="component" value="Unassembled WGS sequence"/>
</dbReference>
<proteinExistence type="predicted"/>
<evidence type="ECO:0000313" key="2">
    <source>
        <dbReference type="EMBL" id="CAF1256362.1"/>
    </source>
</evidence>
<dbReference type="EMBL" id="CAJOBA010038588">
    <property type="protein sequence ID" value="CAF4063344.1"/>
    <property type="molecule type" value="Genomic_DNA"/>
</dbReference>
<reference evidence="3" key="1">
    <citation type="submission" date="2021-02" db="EMBL/GenBank/DDBJ databases">
        <authorList>
            <person name="Nowell W R."/>
        </authorList>
    </citation>
    <scope>NUCLEOTIDE SEQUENCE</scope>
</reference>
<evidence type="ECO:0000256" key="1">
    <source>
        <dbReference type="SAM" id="MobiDB-lite"/>
    </source>
</evidence>
<comment type="caution">
    <text evidence="3">The sequence shown here is derived from an EMBL/GenBank/DDBJ whole genome shotgun (WGS) entry which is preliminary data.</text>
</comment>
<evidence type="ECO:0000313" key="5">
    <source>
        <dbReference type="EMBL" id="CAF4280688.1"/>
    </source>
</evidence>
<feature type="region of interest" description="Disordered" evidence="1">
    <location>
        <begin position="20"/>
        <end position="39"/>
    </location>
</feature>
<protein>
    <submittedName>
        <fullName evidence="3">Uncharacterized protein</fullName>
    </submittedName>
</protein>
<evidence type="ECO:0000313" key="6">
    <source>
        <dbReference type="Proteomes" id="UP000663829"/>
    </source>
</evidence>
<evidence type="ECO:0000313" key="4">
    <source>
        <dbReference type="EMBL" id="CAF4063344.1"/>
    </source>
</evidence>
<dbReference type="EMBL" id="CAJNOQ010016682">
    <property type="protein sequence ID" value="CAF1385585.1"/>
    <property type="molecule type" value="Genomic_DNA"/>
</dbReference>
<dbReference type="EMBL" id="CAJOBC010082087">
    <property type="protein sequence ID" value="CAF4280688.1"/>
    <property type="molecule type" value="Genomic_DNA"/>
</dbReference>
<evidence type="ECO:0000313" key="3">
    <source>
        <dbReference type="EMBL" id="CAF1385585.1"/>
    </source>
</evidence>
<dbReference type="Proteomes" id="UP000682733">
    <property type="component" value="Unassembled WGS sequence"/>
</dbReference>
<dbReference type="Proteomes" id="UP000663829">
    <property type="component" value="Unassembled WGS sequence"/>
</dbReference>
<sequence length="183" mass="20533">MDLSNIVVVDALGGLNRLDDSTKSNDGLPNKNEENLPPIDETVPMFTKTKLLSFNDLIRFLFLLYMFLSIKLVPSPHHHVPQLEMNNYEQQPLTRTLPNLTSQLCILIDIDSTPLQKNAVLDTTAPHSIAQQQQYCSLPIKTQNKNKIARTQSHVPQQQDLTPAASSITLDRALVVGKHLLFI</sequence>
<dbReference type="Proteomes" id="UP000681722">
    <property type="component" value="Unassembled WGS sequence"/>
</dbReference>
<keyword evidence="6" id="KW-1185">Reference proteome</keyword>